<feature type="signal peptide" evidence="2">
    <location>
        <begin position="1"/>
        <end position="25"/>
    </location>
</feature>
<evidence type="ECO:0000256" key="2">
    <source>
        <dbReference type="SAM" id="SignalP"/>
    </source>
</evidence>
<comment type="caution">
    <text evidence="3">The sequence shown here is derived from an EMBL/GenBank/DDBJ whole genome shotgun (WGS) entry which is preliminary data.</text>
</comment>
<accession>A0ABV2NAZ7</accession>
<keyword evidence="4" id="KW-1185">Reference proteome</keyword>
<gene>
    <name evidence="3" type="ORF">ABIC20_000975</name>
</gene>
<keyword evidence="2" id="KW-0732">Signal</keyword>
<name>A0ABV2NAZ7_9HYPH</name>
<proteinExistence type="predicted"/>
<evidence type="ECO:0000313" key="4">
    <source>
        <dbReference type="Proteomes" id="UP001549119"/>
    </source>
</evidence>
<feature type="chain" id="PRO_5046239359" evidence="2">
    <location>
        <begin position="26"/>
        <end position="102"/>
    </location>
</feature>
<evidence type="ECO:0000256" key="1">
    <source>
        <dbReference type="SAM" id="MobiDB-lite"/>
    </source>
</evidence>
<feature type="compositionally biased region" description="Basic residues" evidence="1">
    <location>
        <begin position="48"/>
        <end position="73"/>
    </location>
</feature>
<organism evidence="3 4">
    <name type="scientific">Methylobacterium radiotolerans</name>
    <dbReference type="NCBI Taxonomy" id="31998"/>
    <lineage>
        <taxon>Bacteria</taxon>
        <taxon>Pseudomonadati</taxon>
        <taxon>Pseudomonadota</taxon>
        <taxon>Alphaproteobacteria</taxon>
        <taxon>Hyphomicrobiales</taxon>
        <taxon>Methylobacteriaceae</taxon>
        <taxon>Methylobacterium</taxon>
    </lineage>
</organism>
<reference evidence="3 4" key="1">
    <citation type="submission" date="2024-06" db="EMBL/GenBank/DDBJ databases">
        <title>Genomics of switchgrass bacterial isolates.</title>
        <authorList>
            <person name="Shade A."/>
        </authorList>
    </citation>
    <scope>NUCLEOTIDE SEQUENCE [LARGE SCALE GENOMIC DNA]</scope>
    <source>
        <strain evidence="3 4">PvP084</strain>
    </source>
</reference>
<sequence length="102" mass="11475">MSFRSFLTAGVVFGGLLAGTVASQAAPAIAQPGFAGSDMVETVAMHRHHRMHHHRMHRHHSTRHERRMRRMNTMRHGNPNARNPSRPGYQQQLGNTTGGPRY</sequence>
<evidence type="ECO:0000313" key="3">
    <source>
        <dbReference type="EMBL" id="MET3863666.1"/>
    </source>
</evidence>
<feature type="compositionally biased region" description="Polar residues" evidence="1">
    <location>
        <begin position="80"/>
        <end position="95"/>
    </location>
</feature>
<feature type="region of interest" description="Disordered" evidence="1">
    <location>
        <begin position="48"/>
        <end position="102"/>
    </location>
</feature>
<dbReference type="RefSeq" id="WP_026604979.1">
    <property type="nucleotide sequence ID" value="NZ_JAPTHG010000009.1"/>
</dbReference>
<dbReference type="EMBL" id="JBEPNW010000002">
    <property type="protein sequence ID" value="MET3863666.1"/>
    <property type="molecule type" value="Genomic_DNA"/>
</dbReference>
<dbReference type="Proteomes" id="UP001549119">
    <property type="component" value="Unassembled WGS sequence"/>
</dbReference>
<protein>
    <submittedName>
        <fullName evidence="3">Uncharacterized protein</fullName>
    </submittedName>
</protein>